<keyword evidence="1" id="KW-0732">Signal</keyword>
<evidence type="ECO:0000313" key="3">
    <source>
        <dbReference type="Proteomes" id="UP000240978"/>
    </source>
</evidence>
<sequence>MIRFLFLLLWSPLFFIKSTQAKIGDTLVVKAIVTEIYPIDNYIVVKAKGDNAEKFTILSPLGIKSPLMNGNGHSYKIKVGKAYSFVIKKTSIIKGALGSNMFLPLGGFAYNGRELLERGELPYKALNMCQRKIYY</sequence>
<organism evidence="2 3">
    <name type="scientific">Chitinophaga ginsengisoli</name>
    <dbReference type="NCBI Taxonomy" id="363837"/>
    <lineage>
        <taxon>Bacteria</taxon>
        <taxon>Pseudomonadati</taxon>
        <taxon>Bacteroidota</taxon>
        <taxon>Chitinophagia</taxon>
        <taxon>Chitinophagales</taxon>
        <taxon>Chitinophagaceae</taxon>
        <taxon>Chitinophaga</taxon>
    </lineage>
</organism>
<evidence type="ECO:0000313" key="2">
    <source>
        <dbReference type="EMBL" id="PSL25867.1"/>
    </source>
</evidence>
<dbReference type="OrthoDB" id="9836854at2"/>
<dbReference type="RefSeq" id="WP_106604493.1">
    <property type="nucleotide sequence ID" value="NZ_PYGK01000012.1"/>
</dbReference>
<evidence type="ECO:0000256" key="1">
    <source>
        <dbReference type="SAM" id="SignalP"/>
    </source>
</evidence>
<keyword evidence="3" id="KW-1185">Reference proteome</keyword>
<dbReference type="EMBL" id="PYGK01000012">
    <property type="protein sequence ID" value="PSL25867.1"/>
    <property type="molecule type" value="Genomic_DNA"/>
</dbReference>
<reference evidence="2 3" key="1">
    <citation type="submission" date="2018-03" db="EMBL/GenBank/DDBJ databases">
        <title>Genomic Encyclopedia of Archaeal and Bacterial Type Strains, Phase II (KMG-II): from individual species to whole genera.</title>
        <authorList>
            <person name="Goeker M."/>
        </authorList>
    </citation>
    <scope>NUCLEOTIDE SEQUENCE [LARGE SCALE GENOMIC DNA]</scope>
    <source>
        <strain evidence="2 3">DSM 18107</strain>
    </source>
</reference>
<protein>
    <submittedName>
        <fullName evidence="2">Uncharacterized protein</fullName>
    </submittedName>
</protein>
<dbReference type="Proteomes" id="UP000240978">
    <property type="component" value="Unassembled WGS sequence"/>
</dbReference>
<comment type="caution">
    <text evidence="2">The sequence shown here is derived from an EMBL/GenBank/DDBJ whole genome shotgun (WGS) entry which is preliminary data.</text>
</comment>
<feature type="signal peptide" evidence="1">
    <location>
        <begin position="1"/>
        <end position="21"/>
    </location>
</feature>
<gene>
    <name evidence="2" type="ORF">CLV42_11272</name>
</gene>
<feature type="chain" id="PRO_5015150316" evidence="1">
    <location>
        <begin position="22"/>
        <end position="135"/>
    </location>
</feature>
<proteinExistence type="predicted"/>
<name>A0A2P8FVX4_9BACT</name>
<dbReference type="AlphaFoldDB" id="A0A2P8FVX4"/>
<accession>A0A2P8FVX4</accession>